<evidence type="ECO:0000256" key="2">
    <source>
        <dbReference type="ARBA" id="ARBA00023125"/>
    </source>
</evidence>
<dbReference type="GO" id="GO:0003677">
    <property type="term" value="F:DNA binding"/>
    <property type="evidence" value="ECO:0007669"/>
    <property type="project" value="UniProtKB-KW"/>
</dbReference>
<dbReference type="EMBL" id="BARV01018893">
    <property type="protein sequence ID" value="GAI24860.1"/>
    <property type="molecule type" value="Genomic_DNA"/>
</dbReference>
<comment type="caution">
    <text evidence="5">The sequence shown here is derived from an EMBL/GenBank/DDBJ whole genome shotgun (WGS) entry which is preliminary data.</text>
</comment>
<sequence>MEKNIVDLIIELKKGCMEDEKQIRTLCNISLAEYQGIMKINITERITCNLLSKKMDLSISRGSRIIDGLVRKGYLLRTTNPEDRRSFVLSLSSKGIKIRKQIEQERNNCEYRIRKNLSAREVGLIKEGLELITKVFNQK</sequence>
<gene>
    <name evidence="5" type="ORF">S06H3_31864</name>
</gene>
<dbReference type="InterPro" id="IPR036390">
    <property type="entry name" value="WH_DNA-bd_sf"/>
</dbReference>
<dbReference type="Pfam" id="PF01047">
    <property type="entry name" value="MarR"/>
    <property type="match status" value="1"/>
</dbReference>
<dbReference type="PROSITE" id="PS50995">
    <property type="entry name" value="HTH_MARR_2"/>
    <property type="match status" value="1"/>
</dbReference>
<keyword evidence="3" id="KW-0804">Transcription</keyword>
<feature type="domain" description="HTH marR-type" evidence="4">
    <location>
        <begin position="1"/>
        <end position="134"/>
    </location>
</feature>
<dbReference type="GO" id="GO:0003700">
    <property type="term" value="F:DNA-binding transcription factor activity"/>
    <property type="evidence" value="ECO:0007669"/>
    <property type="project" value="InterPro"/>
</dbReference>
<dbReference type="PANTHER" id="PTHR42756:SF1">
    <property type="entry name" value="TRANSCRIPTIONAL REPRESSOR OF EMRAB OPERON"/>
    <property type="match status" value="1"/>
</dbReference>
<keyword evidence="2" id="KW-0238">DNA-binding</keyword>
<evidence type="ECO:0000313" key="5">
    <source>
        <dbReference type="EMBL" id="GAI24860.1"/>
    </source>
</evidence>
<dbReference type="SMART" id="SM00347">
    <property type="entry name" value="HTH_MARR"/>
    <property type="match status" value="1"/>
</dbReference>
<accession>X1NDH9</accession>
<organism evidence="5">
    <name type="scientific">marine sediment metagenome</name>
    <dbReference type="NCBI Taxonomy" id="412755"/>
    <lineage>
        <taxon>unclassified sequences</taxon>
        <taxon>metagenomes</taxon>
        <taxon>ecological metagenomes</taxon>
    </lineage>
</organism>
<evidence type="ECO:0000259" key="4">
    <source>
        <dbReference type="PROSITE" id="PS50995"/>
    </source>
</evidence>
<dbReference type="InterPro" id="IPR036388">
    <property type="entry name" value="WH-like_DNA-bd_sf"/>
</dbReference>
<dbReference type="PRINTS" id="PR00598">
    <property type="entry name" value="HTHMARR"/>
</dbReference>
<dbReference type="PANTHER" id="PTHR42756">
    <property type="entry name" value="TRANSCRIPTIONAL REGULATOR, MARR"/>
    <property type="match status" value="1"/>
</dbReference>
<proteinExistence type="predicted"/>
<keyword evidence="1" id="KW-0805">Transcription regulation</keyword>
<evidence type="ECO:0000256" key="1">
    <source>
        <dbReference type="ARBA" id="ARBA00023015"/>
    </source>
</evidence>
<dbReference type="SUPFAM" id="SSF46785">
    <property type="entry name" value="Winged helix' DNA-binding domain"/>
    <property type="match status" value="1"/>
</dbReference>
<dbReference type="Gene3D" id="1.10.10.10">
    <property type="entry name" value="Winged helix-like DNA-binding domain superfamily/Winged helix DNA-binding domain"/>
    <property type="match status" value="1"/>
</dbReference>
<dbReference type="AlphaFoldDB" id="X1NDH9"/>
<dbReference type="InterPro" id="IPR000835">
    <property type="entry name" value="HTH_MarR-typ"/>
</dbReference>
<protein>
    <recommendedName>
        <fullName evidence="4">HTH marR-type domain-containing protein</fullName>
    </recommendedName>
</protein>
<name>X1NDH9_9ZZZZ</name>
<evidence type="ECO:0000256" key="3">
    <source>
        <dbReference type="ARBA" id="ARBA00023163"/>
    </source>
</evidence>
<reference evidence="5" key="1">
    <citation type="journal article" date="2014" name="Front. Microbiol.">
        <title>High frequency of phylogenetically diverse reductive dehalogenase-homologous genes in deep subseafloor sedimentary metagenomes.</title>
        <authorList>
            <person name="Kawai M."/>
            <person name="Futagami T."/>
            <person name="Toyoda A."/>
            <person name="Takaki Y."/>
            <person name="Nishi S."/>
            <person name="Hori S."/>
            <person name="Arai W."/>
            <person name="Tsubouchi T."/>
            <person name="Morono Y."/>
            <person name="Uchiyama I."/>
            <person name="Ito T."/>
            <person name="Fujiyama A."/>
            <person name="Inagaki F."/>
            <person name="Takami H."/>
        </authorList>
    </citation>
    <scope>NUCLEOTIDE SEQUENCE</scope>
    <source>
        <strain evidence="5">Expedition CK06-06</strain>
    </source>
</reference>